<evidence type="ECO:0000256" key="11">
    <source>
        <dbReference type="SAM" id="MobiDB-lite"/>
    </source>
</evidence>
<dbReference type="EC" id="3.6.4.13" evidence="3"/>
<dbReference type="CDD" id="cd18038">
    <property type="entry name" value="DEXXQc_Helz-like"/>
    <property type="match status" value="1"/>
</dbReference>
<proteinExistence type="inferred from homology"/>
<evidence type="ECO:0000256" key="2">
    <source>
        <dbReference type="ARBA" id="ARBA00005601"/>
    </source>
</evidence>
<comment type="catalytic activity">
    <reaction evidence="10">
        <text>ATP + H2O = ADP + phosphate + H(+)</text>
        <dbReference type="Rhea" id="RHEA:13065"/>
        <dbReference type="ChEBI" id="CHEBI:15377"/>
        <dbReference type="ChEBI" id="CHEBI:15378"/>
        <dbReference type="ChEBI" id="CHEBI:30616"/>
        <dbReference type="ChEBI" id="CHEBI:43474"/>
        <dbReference type="ChEBI" id="CHEBI:456216"/>
        <dbReference type="EC" id="3.6.4.13"/>
    </reaction>
</comment>
<evidence type="ECO:0000256" key="3">
    <source>
        <dbReference type="ARBA" id="ARBA00012552"/>
    </source>
</evidence>
<keyword evidence="5" id="KW-0547">Nucleotide-binding</keyword>
<dbReference type="SUPFAM" id="SSF52540">
    <property type="entry name" value="P-loop containing nucleoside triphosphate hydrolases"/>
    <property type="match status" value="1"/>
</dbReference>
<keyword evidence="9" id="KW-0943">RNA-mediated gene silencing</keyword>
<name>A0ABM4A586_ZIZJJ</name>
<dbReference type="GO" id="GO:0004386">
    <property type="term" value="F:helicase activity"/>
    <property type="evidence" value="ECO:0007669"/>
    <property type="project" value="UniProtKB-KW"/>
</dbReference>
<evidence type="ECO:0000256" key="7">
    <source>
        <dbReference type="ARBA" id="ARBA00022806"/>
    </source>
</evidence>
<dbReference type="PANTHER" id="PTHR45418:SF1">
    <property type="entry name" value="CANCER_TESTIS ANTIGEN 55"/>
    <property type="match status" value="1"/>
</dbReference>
<evidence type="ECO:0000256" key="9">
    <source>
        <dbReference type="ARBA" id="ARBA00023158"/>
    </source>
</evidence>
<dbReference type="InterPro" id="IPR026122">
    <property type="entry name" value="MOV-10/SDE3_DEXXQ/H-box"/>
</dbReference>
<evidence type="ECO:0000259" key="12">
    <source>
        <dbReference type="Pfam" id="PF13086"/>
    </source>
</evidence>
<evidence type="ECO:0000256" key="5">
    <source>
        <dbReference type="ARBA" id="ARBA00022741"/>
    </source>
</evidence>
<evidence type="ECO:0000256" key="1">
    <source>
        <dbReference type="ARBA" id="ARBA00004496"/>
    </source>
</evidence>
<dbReference type="InterPro" id="IPR047187">
    <property type="entry name" value="SF1_C_Upf1"/>
</dbReference>
<evidence type="ECO:0000313" key="16">
    <source>
        <dbReference type="RefSeq" id="XP_060671894.1"/>
    </source>
</evidence>
<dbReference type="InterPro" id="IPR049080">
    <property type="entry name" value="MOV-10-like_beta-barrel"/>
</dbReference>
<dbReference type="Pfam" id="PF21634">
    <property type="entry name" value="MOV-10_beta-barrel"/>
    <property type="match status" value="1"/>
</dbReference>
<evidence type="ECO:0000259" key="14">
    <source>
        <dbReference type="Pfam" id="PF21634"/>
    </source>
</evidence>
<keyword evidence="6" id="KW-0378">Hydrolase</keyword>
<feature type="region of interest" description="Disordered" evidence="11">
    <location>
        <begin position="871"/>
        <end position="929"/>
    </location>
</feature>
<dbReference type="Proteomes" id="UP001652623">
    <property type="component" value="Chromosome 3"/>
</dbReference>
<evidence type="ECO:0000313" key="15">
    <source>
        <dbReference type="Proteomes" id="UP001652623"/>
    </source>
</evidence>
<keyword evidence="8" id="KW-0067">ATP-binding</keyword>
<evidence type="ECO:0000256" key="8">
    <source>
        <dbReference type="ARBA" id="ARBA00022840"/>
    </source>
</evidence>
<protein>
    <recommendedName>
        <fullName evidence="3">RNA helicase</fullName>
        <ecNumber evidence="3">3.6.4.13</ecNumber>
    </recommendedName>
</protein>
<dbReference type="InterPro" id="IPR041679">
    <property type="entry name" value="DNA2/NAM7-like_C"/>
</dbReference>
<gene>
    <name evidence="16" type="primary">LOC107405562</name>
</gene>
<evidence type="ECO:0000259" key="13">
    <source>
        <dbReference type="Pfam" id="PF13087"/>
    </source>
</evidence>
<dbReference type="PANTHER" id="PTHR45418">
    <property type="entry name" value="CANCER/TESTIS ANTIGEN 55"/>
    <property type="match status" value="1"/>
</dbReference>
<feature type="domain" description="DNA2/NAM7 helicase-like C-terminal" evidence="13">
    <location>
        <begin position="632"/>
        <end position="835"/>
    </location>
</feature>
<dbReference type="Gene3D" id="3.40.50.300">
    <property type="entry name" value="P-loop containing nucleotide triphosphate hydrolases"/>
    <property type="match status" value="2"/>
</dbReference>
<evidence type="ECO:0000256" key="10">
    <source>
        <dbReference type="ARBA" id="ARBA00047984"/>
    </source>
</evidence>
<keyword evidence="7 16" id="KW-0347">Helicase</keyword>
<feature type="compositionally biased region" description="Basic and acidic residues" evidence="11">
    <location>
        <begin position="918"/>
        <end position="929"/>
    </location>
</feature>
<comment type="subcellular location">
    <subcellularLocation>
        <location evidence="1">Cytoplasm</location>
    </subcellularLocation>
</comment>
<evidence type="ECO:0000256" key="4">
    <source>
        <dbReference type="ARBA" id="ARBA00022490"/>
    </source>
</evidence>
<feature type="domain" description="DNA2/NAM7 helicase helicase" evidence="12">
    <location>
        <begin position="436"/>
        <end position="524"/>
    </location>
</feature>
<sequence>MVWYFQFIRNNETFGTLLCLLISVIREFRSPSDCLVMDAFGCKWDDDECSVIGDKGEVGFIDFDDDKSVCSYNPVEEGPIVISVPFPLVRGQPQSVFVGETAAESITVQNTTNDPVDLWGIKIYASNPENSFSLSLMEPPSSNSDGKSARGFLESFSLEDRVLQPGENLTLWLSCKPKEIGMHTSIVHFDLETDKIERVVFLLAEDKISHSLASKAPYTKSKKKKLFTVDAFVTGSRPTGPKDRSFKKRLPRYDIPNDIRELLESKQMPDVVQEGLNGENYACFFKTLLIMEELQLEEDMRTYDMEHVTLKRRGSQFLSLVVPGLAERRPSLVHGDYIFAKFPSEYEDDETLPYQGYIHRVEADEVYLKFAPEFHLAHVDGNVYNVHFTYNRVNMRRLYQAVDATEQLETEFLFPSESFERRLIRHTPLAPISCLLNEQQIFSIEMILGCKGMPPYVIYGPPGTGKTMTIVEAILQLYRTRKSTRILVCAPSNSAADHILEKLLSEKTVEVKENELFRLNAATRPFEDVNPNHIRFCFFNDLIFQCPPLSALLRYRIIISTYMSASLFYSEGVRRGHFSHIFLDEAGQASEPETMIPLSNLCRKNTVVVLAGDPMQLGPVVYSKDAEINGLGKSYLERISECELYSSGDENYVTKLIRNYRCHREILYLPSNLFYGGELVACKDDKGSLLERVDLLPNKEFPVLFFGIQGFDEREGSNPSWFNRVEASKVVEVIKRLTFSSNFNEEDIGVITPYRQQVLKLKQTLENLDMPVIKVGSVEQFQGQEKQVIIISTVRSTIKHNEFDRNHCLGFLSNSRRFNVAITRAISLLIIIGNPHIISMDPYWNKLLWRCADNNSYLGCPLPERQEFVDEDSLPEEDQFEYSEENPLSSKDVECGEESSKTKDDGWGEESLYTPQPVKDEAEWSDGWK</sequence>
<keyword evidence="15" id="KW-1185">Reference proteome</keyword>
<feature type="compositionally biased region" description="Basic and acidic residues" evidence="11">
    <location>
        <begin position="891"/>
        <end position="906"/>
    </location>
</feature>
<accession>A0ABM4A586</accession>
<dbReference type="Pfam" id="PF13087">
    <property type="entry name" value="AAA_12"/>
    <property type="match status" value="1"/>
</dbReference>
<feature type="domain" description="Helicase MOV-10-like beta-barrel" evidence="14">
    <location>
        <begin position="303"/>
        <end position="388"/>
    </location>
</feature>
<keyword evidence="4" id="KW-0963">Cytoplasm</keyword>
<dbReference type="GeneID" id="107405562"/>
<reference evidence="16" key="1">
    <citation type="submission" date="2025-08" db="UniProtKB">
        <authorList>
            <consortium name="RefSeq"/>
        </authorList>
    </citation>
    <scope>IDENTIFICATION</scope>
    <source>
        <tissue evidence="16">Seedling</tissue>
    </source>
</reference>
<comment type="similarity">
    <text evidence="2">Belongs to the DNA2/NAM7 helicase family. SDE3 subfamily.</text>
</comment>
<dbReference type="RefSeq" id="XP_060671894.1">
    <property type="nucleotide sequence ID" value="XM_060815911.1"/>
</dbReference>
<dbReference type="InterPro" id="IPR027417">
    <property type="entry name" value="P-loop_NTPase"/>
</dbReference>
<feature type="domain" description="DNA2/NAM7 helicase helicase" evidence="12">
    <location>
        <begin position="552"/>
        <end position="624"/>
    </location>
</feature>
<dbReference type="CDD" id="cd18808">
    <property type="entry name" value="SF1_C_Upf1"/>
    <property type="match status" value="1"/>
</dbReference>
<evidence type="ECO:0000256" key="6">
    <source>
        <dbReference type="ARBA" id="ARBA00022801"/>
    </source>
</evidence>
<dbReference type="InterPro" id="IPR041677">
    <property type="entry name" value="DNA2/NAM7_AAA_11"/>
</dbReference>
<feature type="compositionally biased region" description="Acidic residues" evidence="11">
    <location>
        <begin position="871"/>
        <end position="884"/>
    </location>
</feature>
<organism evidence="15 16">
    <name type="scientific">Ziziphus jujuba</name>
    <name type="common">Chinese jujube</name>
    <name type="synonym">Ziziphus sativa</name>
    <dbReference type="NCBI Taxonomy" id="326968"/>
    <lineage>
        <taxon>Eukaryota</taxon>
        <taxon>Viridiplantae</taxon>
        <taxon>Streptophyta</taxon>
        <taxon>Embryophyta</taxon>
        <taxon>Tracheophyta</taxon>
        <taxon>Spermatophyta</taxon>
        <taxon>Magnoliopsida</taxon>
        <taxon>eudicotyledons</taxon>
        <taxon>Gunneridae</taxon>
        <taxon>Pentapetalae</taxon>
        <taxon>rosids</taxon>
        <taxon>fabids</taxon>
        <taxon>Rosales</taxon>
        <taxon>Rhamnaceae</taxon>
        <taxon>Paliureae</taxon>
        <taxon>Ziziphus</taxon>
    </lineage>
</organism>
<dbReference type="Pfam" id="PF13086">
    <property type="entry name" value="AAA_11"/>
    <property type="match status" value="2"/>
</dbReference>